<evidence type="ECO:0000313" key="12">
    <source>
        <dbReference type="Proteomes" id="UP001465755"/>
    </source>
</evidence>
<evidence type="ECO:0000256" key="5">
    <source>
        <dbReference type="ARBA" id="ARBA00022840"/>
    </source>
</evidence>
<dbReference type="InterPro" id="IPR017871">
    <property type="entry name" value="ABC_transporter-like_CS"/>
</dbReference>
<feature type="transmembrane region" description="Helical" evidence="9">
    <location>
        <begin position="597"/>
        <end position="617"/>
    </location>
</feature>
<dbReference type="PANTHER" id="PTHR48041:SF139">
    <property type="entry name" value="PROTEIN SCARLET"/>
    <property type="match status" value="1"/>
</dbReference>
<dbReference type="InterPro" id="IPR013525">
    <property type="entry name" value="ABC2_TM"/>
</dbReference>
<dbReference type="SMART" id="SM00382">
    <property type="entry name" value="AAA"/>
    <property type="match status" value="1"/>
</dbReference>
<dbReference type="InterPro" id="IPR003593">
    <property type="entry name" value="AAA+_ATPase"/>
</dbReference>
<proteinExistence type="predicted"/>
<feature type="compositionally biased region" description="Acidic residues" evidence="8">
    <location>
        <begin position="108"/>
        <end position="117"/>
    </location>
</feature>
<dbReference type="GO" id="GO:0140359">
    <property type="term" value="F:ABC-type transporter activity"/>
    <property type="evidence" value="ECO:0007669"/>
    <property type="project" value="InterPro"/>
</dbReference>
<keyword evidence="4" id="KW-0547">Nucleotide-binding</keyword>
<dbReference type="Gene3D" id="3.40.50.300">
    <property type="entry name" value="P-loop containing nucleotide triphosphate hydrolases"/>
    <property type="match status" value="1"/>
</dbReference>
<dbReference type="GO" id="GO:0016020">
    <property type="term" value="C:membrane"/>
    <property type="evidence" value="ECO:0007669"/>
    <property type="project" value="UniProtKB-SubCell"/>
</dbReference>
<keyword evidence="6 9" id="KW-1133">Transmembrane helix</keyword>
<evidence type="ECO:0000256" key="8">
    <source>
        <dbReference type="SAM" id="MobiDB-lite"/>
    </source>
</evidence>
<dbReference type="InterPro" id="IPR050352">
    <property type="entry name" value="ABCG_transporters"/>
</dbReference>
<evidence type="ECO:0000256" key="4">
    <source>
        <dbReference type="ARBA" id="ARBA00022741"/>
    </source>
</evidence>
<feature type="transmembrane region" description="Helical" evidence="9">
    <location>
        <begin position="563"/>
        <end position="590"/>
    </location>
</feature>
<keyword evidence="7 9" id="KW-0472">Membrane</keyword>
<feature type="transmembrane region" description="Helical" evidence="9">
    <location>
        <begin position="709"/>
        <end position="732"/>
    </location>
</feature>
<evidence type="ECO:0000256" key="6">
    <source>
        <dbReference type="ARBA" id="ARBA00022989"/>
    </source>
</evidence>
<dbReference type="GO" id="GO:0016887">
    <property type="term" value="F:ATP hydrolysis activity"/>
    <property type="evidence" value="ECO:0007669"/>
    <property type="project" value="InterPro"/>
</dbReference>
<comment type="caution">
    <text evidence="11">The sequence shown here is derived from an EMBL/GenBank/DDBJ whole genome shotgun (WGS) entry which is preliminary data.</text>
</comment>
<keyword evidence="2" id="KW-0813">Transport</keyword>
<feature type="domain" description="ABC transporter" evidence="10">
    <location>
        <begin position="185"/>
        <end position="437"/>
    </location>
</feature>
<keyword evidence="12" id="KW-1185">Reference proteome</keyword>
<evidence type="ECO:0000256" key="9">
    <source>
        <dbReference type="SAM" id="Phobius"/>
    </source>
</evidence>
<evidence type="ECO:0000259" key="10">
    <source>
        <dbReference type="PROSITE" id="PS50893"/>
    </source>
</evidence>
<keyword evidence="3 9" id="KW-0812">Transmembrane</keyword>
<dbReference type="AlphaFoldDB" id="A0AAW1NNI5"/>
<feature type="transmembrane region" description="Helical" evidence="9">
    <location>
        <begin position="522"/>
        <end position="543"/>
    </location>
</feature>
<sequence length="737" mass="80485">MAVHYSIWVPALCVGYGLGIALLLYGLEKVQKLTPADLASGRANACRTRLEYKLISPDVAQTLGIFSSAYRRLFGLHYNGFKRHLEVVRSGNLAGMDKQHSGAHLDTPSDESPEESGDAQGLRHRDLAPREISLVPMGSTFSDDFGEEARPVRSYTLEVGHEHGGALRQLRSLRSTLSAAIDSYKSNKDVAEEPSDGDEVEQTRRFNDPGMNAGDVVPGEMCALVGPSGAGKSTLLDILALRKGTGDVSGQVHMNGGPRGRPFKRCSAYVPQEDVFEPVLTCWETLMFHAQLRLDPSVSRTERVQRVQDAIHAMGLTKAAFTQVGGILPGGIRVRGLSGGEQRRLSIACALIATPSIIFLDEPTTGLDSFAALNIMEHMAHLAIQGHAIIATIHQPRAAIWAMFHKVNVLSEGYQIYPYTVSDGAVSDWMIDLVSVSFAKPTTSRATMASRTQVSHAAALFADRHQGNLPRLSSIRLGDGTEVDSHGMEALKFQRYAVGWPKQFWVLYTRSMVTQLRNPSDICGRIIVTTTIGLLSGLAFFNLDDTVDQVFQHLVAEFFNLIVGYSIALFAVIVVLSALISIQFLTFCVWITPNQDVAFALGVAYVSLCVLVTDFFINYSELKILPAKWVSWISFTRYALQGLARLQYDNTVFAEPGSIINGLPGASIGSLSNSGLNVASGVQAGFKPTFISNGTQVLEYYEFSFSTGLSIGALVAFYVVFHLMSYVAMAYFNKKQR</sequence>
<dbReference type="PROSITE" id="PS50893">
    <property type="entry name" value="ABC_TRANSPORTER_2"/>
    <property type="match status" value="1"/>
</dbReference>
<dbReference type="PANTHER" id="PTHR48041">
    <property type="entry name" value="ABC TRANSPORTER G FAMILY MEMBER 28"/>
    <property type="match status" value="1"/>
</dbReference>
<gene>
    <name evidence="11" type="ORF">WJX73_005888</name>
</gene>
<keyword evidence="5" id="KW-0067">ATP-binding</keyword>
<organism evidence="11 12">
    <name type="scientific">Symbiochloris irregularis</name>
    <dbReference type="NCBI Taxonomy" id="706552"/>
    <lineage>
        <taxon>Eukaryota</taxon>
        <taxon>Viridiplantae</taxon>
        <taxon>Chlorophyta</taxon>
        <taxon>core chlorophytes</taxon>
        <taxon>Trebouxiophyceae</taxon>
        <taxon>Trebouxiales</taxon>
        <taxon>Trebouxiaceae</taxon>
        <taxon>Symbiochloris</taxon>
    </lineage>
</organism>
<dbReference type="Proteomes" id="UP001465755">
    <property type="component" value="Unassembled WGS sequence"/>
</dbReference>
<dbReference type="Pfam" id="PF01061">
    <property type="entry name" value="ABC2_membrane"/>
    <property type="match status" value="1"/>
</dbReference>
<dbReference type="EMBL" id="JALJOQ010000180">
    <property type="protein sequence ID" value="KAK9791189.1"/>
    <property type="molecule type" value="Genomic_DNA"/>
</dbReference>
<dbReference type="Pfam" id="PF00005">
    <property type="entry name" value="ABC_tran"/>
    <property type="match status" value="1"/>
</dbReference>
<evidence type="ECO:0000256" key="3">
    <source>
        <dbReference type="ARBA" id="ARBA00022692"/>
    </source>
</evidence>
<name>A0AAW1NNI5_9CHLO</name>
<evidence type="ECO:0000256" key="2">
    <source>
        <dbReference type="ARBA" id="ARBA00022448"/>
    </source>
</evidence>
<protein>
    <recommendedName>
        <fullName evidence="10">ABC transporter domain-containing protein</fullName>
    </recommendedName>
</protein>
<feature type="region of interest" description="Disordered" evidence="8">
    <location>
        <begin position="186"/>
        <end position="211"/>
    </location>
</feature>
<evidence type="ECO:0000256" key="7">
    <source>
        <dbReference type="ARBA" id="ARBA00023136"/>
    </source>
</evidence>
<dbReference type="InterPro" id="IPR003439">
    <property type="entry name" value="ABC_transporter-like_ATP-bd"/>
</dbReference>
<accession>A0AAW1NNI5</accession>
<evidence type="ECO:0000313" key="11">
    <source>
        <dbReference type="EMBL" id="KAK9791189.1"/>
    </source>
</evidence>
<comment type="subcellular location">
    <subcellularLocation>
        <location evidence="1">Membrane</location>
        <topology evidence="1">Multi-pass membrane protein</topology>
    </subcellularLocation>
</comment>
<feature type="region of interest" description="Disordered" evidence="8">
    <location>
        <begin position="96"/>
        <end position="126"/>
    </location>
</feature>
<evidence type="ECO:0000256" key="1">
    <source>
        <dbReference type="ARBA" id="ARBA00004141"/>
    </source>
</evidence>
<dbReference type="InterPro" id="IPR027417">
    <property type="entry name" value="P-loop_NTPase"/>
</dbReference>
<reference evidence="11 12" key="1">
    <citation type="journal article" date="2024" name="Nat. Commun.">
        <title>Phylogenomics reveals the evolutionary origins of lichenization in chlorophyte algae.</title>
        <authorList>
            <person name="Puginier C."/>
            <person name="Libourel C."/>
            <person name="Otte J."/>
            <person name="Skaloud P."/>
            <person name="Haon M."/>
            <person name="Grisel S."/>
            <person name="Petersen M."/>
            <person name="Berrin J.G."/>
            <person name="Delaux P.M."/>
            <person name="Dal Grande F."/>
            <person name="Keller J."/>
        </authorList>
    </citation>
    <scope>NUCLEOTIDE SEQUENCE [LARGE SCALE GENOMIC DNA]</scope>
    <source>
        <strain evidence="11 12">SAG 2036</strain>
    </source>
</reference>
<dbReference type="PROSITE" id="PS00211">
    <property type="entry name" value="ABC_TRANSPORTER_1"/>
    <property type="match status" value="1"/>
</dbReference>
<dbReference type="SUPFAM" id="SSF52540">
    <property type="entry name" value="P-loop containing nucleoside triphosphate hydrolases"/>
    <property type="match status" value="1"/>
</dbReference>
<dbReference type="GO" id="GO:0005524">
    <property type="term" value="F:ATP binding"/>
    <property type="evidence" value="ECO:0007669"/>
    <property type="project" value="UniProtKB-KW"/>
</dbReference>
<feature type="transmembrane region" description="Helical" evidence="9">
    <location>
        <begin position="6"/>
        <end position="27"/>
    </location>
</feature>